<dbReference type="Pfam" id="PF14323">
    <property type="entry name" value="GxGYxYP_C"/>
    <property type="match status" value="1"/>
</dbReference>
<evidence type="ECO:0000256" key="1">
    <source>
        <dbReference type="SAM" id="SignalP"/>
    </source>
</evidence>
<proteinExistence type="predicted"/>
<dbReference type="GeneID" id="19341638"/>
<dbReference type="Gene3D" id="3.20.20.490">
    <property type="entry name" value="GxGYxYP glycoside hydrolase, C-terminal domain"/>
    <property type="match status" value="1"/>
</dbReference>
<evidence type="ECO:0000313" key="7">
    <source>
        <dbReference type="Proteomes" id="UP000016932"/>
    </source>
</evidence>
<feature type="domain" description="GxGYxYP putative glycoside hydrolase second N-terminal" evidence="4">
    <location>
        <begin position="119"/>
        <end position="177"/>
    </location>
</feature>
<feature type="domain" description="GxGYxYP putative glycoside hydrolase third N-terminal" evidence="5">
    <location>
        <begin position="348"/>
        <end position="425"/>
    </location>
</feature>
<dbReference type="Pfam" id="PF20957">
    <property type="entry name" value="GxGYxYP_N_2nd"/>
    <property type="match status" value="1"/>
</dbReference>
<evidence type="ECO:0008006" key="8">
    <source>
        <dbReference type="Google" id="ProtNLM"/>
    </source>
</evidence>
<evidence type="ECO:0000259" key="3">
    <source>
        <dbReference type="Pfam" id="PF16216"/>
    </source>
</evidence>
<name>M2ZIS0_PSEFD</name>
<feature type="domain" description="GxGYxYP putative glycoside hydrolase first N-terminal" evidence="3">
    <location>
        <begin position="44"/>
        <end position="116"/>
    </location>
</feature>
<dbReference type="InterPro" id="IPR048310">
    <property type="entry name" value="GxGYxYP_N_2nd"/>
</dbReference>
<dbReference type="Pfam" id="PF16216">
    <property type="entry name" value="GxGYxYP_N"/>
    <property type="match status" value="1"/>
</dbReference>
<dbReference type="RefSeq" id="XP_007929849.1">
    <property type="nucleotide sequence ID" value="XM_007931658.1"/>
</dbReference>
<dbReference type="InterPro" id="IPR025832">
    <property type="entry name" value="GxGYxYP_C"/>
</dbReference>
<keyword evidence="7" id="KW-1185">Reference proteome</keyword>
<reference evidence="6 7" key="1">
    <citation type="journal article" date="2012" name="PLoS Pathog.">
        <title>Diverse lifestyles and strategies of plant pathogenesis encoded in the genomes of eighteen Dothideomycetes fungi.</title>
        <authorList>
            <person name="Ohm R.A."/>
            <person name="Feau N."/>
            <person name="Henrissat B."/>
            <person name="Schoch C.L."/>
            <person name="Horwitz B.A."/>
            <person name="Barry K.W."/>
            <person name="Condon B.J."/>
            <person name="Copeland A.C."/>
            <person name="Dhillon B."/>
            <person name="Glaser F."/>
            <person name="Hesse C.N."/>
            <person name="Kosti I."/>
            <person name="LaButti K."/>
            <person name="Lindquist E.A."/>
            <person name="Lucas S."/>
            <person name="Salamov A.A."/>
            <person name="Bradshaw R.E."/>
            <person name="Ciuffetti L."/>
            <person name="Hamelin R.C."/>
            <person name="Kema G.H.J."/>
            <person name="Lawrence C."/>
            <person name="Scott J.A."/>
            <person name="Spatafora J.W."/>
            <person name="Turgeon B.G."/>
            <person name="de Wit P.J.G.M."/>
            <person name="Zhong S."/>
            <person name="Goodwin S.B."/>
            <person name="Grigoriev I.V."/>
        </authorList>
    </citation>
    <scope>NUCLEOTIDE SEQUENCE [LARGE SCALE GENOMIC DNA]</scope>
    <source>
        <strain evidence="6 7">CIRAD86</strain>
    </source>
</reference>
<organism evidence="6 7">
    <name type="scientific">Pseudocercospora fijiensis (strain CIRAD86)</name>
    <name type="common">Black leaf streak disease fungus</name>
    <name type="synonym">Mycosphaerella fijiensis</name>
    <dbReference type="NCBI Taxonomy" id="383855"/>
    <lineage>
        <taxon>Eukaryota</taxon>
        <taxon>Fungi</taxon>
        <taxon>Dikarya</taxon>
        <taxon>Ascomycota</taxon>
        <taxon>Pezizomycotina</taxon>
        <taxon>Dothideomycetes</taxon>
        <taxon>Dothideomycetidae</taxon>
        <taxon>Mycosphaerellales</taxon>
        <taxon>Mycosphaerellaceae</taxon>
        <taxon>Pseudocercospora</taxon>
    </lineage>
</organism>
<feature type="signal peptide" evidence="1">
    <location>
        <begin position="1"/>
        <end position="21"/>
    </location>
</feature>
<evidence type="ECO:0000259" key="5">
    <source>
        <dbReference type="Pfam" id="PF20958"/>
    </source>
</evidence>
<dbReference type="InterPro" id="IPR048309">
    <property type="entry name" value="GxGYxYP_N_3rd"/>
</dbReference>
<dbReference type="EMBL" id="KB446562">
    <property type="protein sequence ID" value="EME79014.1"/>
    <property type="molecule type" value="Genomic_DNA"/>
</dbReference>
<dbReference type="PANTHER" id="PTHR37321">
    <property type="entry name" value="EXPORTED PROTEIN-RELATED"/>
    <property type="match status" value="1"/>
</dbReference>
<evidence type="ECO:0000313" key="6">
    <source>
        <dbReference type="EMBL" id="EME79014.1"/>
    </source>
</evidence>
<gene>
    <name evidence="6" type="ORF">MYCFIDRAFT_79855</name>
</gene>
<dbReference type="eggNOG" id="ENOG502R9K9">
    <property type="taxonomic scope" value="Eukaryota"/>
</dbReference>
<dbReference type="OrthoDB" id="4814197at2759"/>
<evidence type="ECO:0000259" key="2">
    <source>
        <dbReference type="Pfam" id="PF14323"/>
    </source>
</evidence>
<dbReference type="InterPro" id="IPR032626">
    <property type="entry name" value="GxGYxYP_N_1st"/>
</dbReference>
<dbReference type="Proteomes" id="UP000016932">
    <property type="component" value="Unassembled WGS sequence"/>
</dbReference>
<dbReference type="PANTHER" id="PTHR37321:SF1">
    <property type="entry name" value="EXPORTED PROTEIN"/>
    <property type="match status" value="1"/>
</dbReference>
<dbReference type="HOGENOM" id="CLU_013600_0_0_1"/>
<feature type="chain" id="PRO_5004030136" description="GxGYxYP putative glycoside hydrolase N-terminal domain-containing protein" evidence="1">
    <location>
        <begin position="22"/>
        <end position="675"/>
    </location>
</feature>
<dbReference type="InterPro" id="IPR038410">
    <property type="entry name" value="GxGYxYP_C_sf"/>
</dbReference>
<dbReference type="VEuPathDB" id="FungiDB:MYCFIDRAFT_79855"/>
<accession>M2ZIS0</accession>
<dbReference type="Pfam" id="PF20958">
    <property type="entry name" value="GxGYxYP_N_3rd"/>
    <property type="match status" value="1"/>
</dbReference>
<feature type="domain" description="GxGYxYP putative glycoside hydrolase C-terminal" evidence="2">
    <location>
        <begin position="454"/>
        <end position="673"/>
    </location>
</feature>
<protein>
    <recommendedName>
        <fullName evidence="8">GxGYxYP putative glycoside hydrolase N-terminal domain-containing protein</fullName>
    </recommendedName>
</protein>
<sequence>MYYFLLHHLGLAVCYLPSVSSLEWPKDRALPDFPDVAKSIDAADITYLSGEEQGLLVTLQGIVNRKEPRIYLYWDKTGDDPEGVNYSHQAWLQGIANQIDVHDVSESPLQLLNKYEADIKGAVLYDEDLPDMINLATTLAGMHDLVITNAELAKAHNLTITHDLRGMFKNKLDVYEYGLTQLYSTTTKRMITAIRPQETIQNTNASWTNITKDANHTLDASNNATYPVDLTSLLSKARLDDMIYLRIKDAFEEDGNGPTVSHVLATMDDMTIADFAPGTLEEEVFLVDWGGSSLGDYPWGSRAAGGKAYIVYGFKVPNGSGSFVVNLTMHGQYDVAITTDLPVTRRLNAVFRDYIAATSAPCIWLDPNNRDEVPLLHKILDSLDSNSAYMGWFPNGDEMSGVTQTAQKSVYVVAADNFFNGSLMSGLKKLLWRPRLTKEAEPPYKSSAVKPIEDKIYISLTWTEGDNIQYSQHRMRLLWDDTARGKVPMSWTINPLLIDIAPNIVGYFQATATENDSFVLGPSGAGYTFPVNWPKQDLRLFLDQTARYSKRTGVGSNSIWIYNRINSTLVPLSEDIISTYHDALGPELLGISADTARGAKNPYGINITRTGVAVAGLASISGVEQGLARLGNISKDYFGGRTPLFVDCALYAWDTTPGNISTLVQNLGKEFEVNS</sequence>
<evidence type="ECO:0000259" key="4">
    <source>
        <dbReference type="Pfam" id="PF20957"/>
    </source>
</evidence>
<keyword evidence="1" id="KW-0732">Signal</keyword>
<dbReference type="KEGG" id="pfj:MYCFIDRAFT_79855"/>
<dbReference type="AlphaFoldDB" id="M2ZIS0"/>